<sequence>MDAKYDEWAQKILRELDSDRNGKLSREEILITCPSEEKKKELSQFFDKYDANDDQQIDVVELSNWIRCEHVV</sequence>
<name>A0A4E0RWR6_FASHE</name>
<evidence type="ECO:0000313" key="4">
    <source>
        <dbReference type="Proteomes" id="UP000230066"/>
    </source>
</evidence>
<accession>A0A4E0RWR6</accession>
<dbReference type="InterPro" id="IPR011992">
    <property type="entry name" value="EF-hand-dom_pair"/>
</dbReference>
<evidence type="ECO:0000256" key="1">
    <source>
        <dbReference type="ARBA" id="ARBA00022837"/>
    </source>
</evidence>
<keyword evidence="1" id="KW-0106">Calcium</keyword>
<dbReference type="InterPro" id="IPR002048">
    <property type="entry name" value="EF_hand_dom"/>
</dbReference>
<dbReference type="SMART" id="SM00054">
    <property type="entry name" value="EFh"/>
    <property type="match status" value="2"/>
</dbReference>
<dbReference type="EMBL" id="JXXN02005732">
    <property type="protein sequence ID" value="THD19730.1"/>
    <property type="molecule type" value="Genomic_DNA"/>
</dbReference>
<proteinExistence type="predicted"/>
<organism evidence="3 4">
    <name type="scientific">Fasciola hepatica</name>
    <name type="common">Liver fluke</name>
    <dbReference type="NCBI Taxonomy" id="6192"/>
    <lineage>
        <taxon>Eukaryota</taxon>
        <taxon>Metazoa</taxon>
        <taxon>Spiralia</taxon>
        <taxon>Lophotrochozoa</taxon>
        <taxon>Platyhelminthes</taxon>
        <taxon>Trematoda</taxon>
        <taxon>Digenea</taxon>
        <taxon>Plagiorchiida</taxon>
        <taxon>Echinostomata</taxon>
        <taxon>Echinostomatoidea</taxon>
        <taxon>Fasciolidae</taxon>
        <taxon>Fasciola</taxon>
    </lineage>
</organism>
<evidence type="ECO:0000259" key="2">
    <source>
        <dbReference type="PROSITE" id="PS50222"/>
    </source>
</evidence>
<dbReference type="AlphaFoldDB" id="A0A4E0RWR6"/>
<dbReference type="Pfam" id="PF13499">
    <property type="entry name" value="EF-hand_7"/>
    <property type="match status" value="1"/>
</dbReference>
<keyword evidence="4" id="KW-1185">Reference proteome</keyword>
<dbReference type="Gene3D" id="1.10.238.10">
    <property type="entry name" value="EF-hand"/>
    <property type="match status" value="1"/>
</dbReference>
<dbReference type="GO" id="GO:0005509">
    <property type="term" value="F:calcium ion binding"/>
    <property type="evidence" value="ECO:0007669"/>
    <property type="project" value="InterPro"/>
</dbReference>
<comment type="caution">
    <text evidence="3">The sequence shown here is derived from an EMBL/GenBank/DDBJ whole genome shotgun (WGS) entry which is preliminary data.</text>
</comment>
<dbReference type="SUPFAM" id="SSF47473">
    <property type="entry name" value="EF-hand"/>
    <property type="match status" value="1"/>
</dbReference>
<dbReference type="Proteomes" id="UP000230066">
    <property type="component" value="Unassembled WGS sequence"/>
</dbReference>
<protein>
    <recommendedName>
        <fullName evidence="2">EF-hand domain-containing protein</fullName>
    </recommendedName>
</protein>
<dbReference type="InterPro" id="IPR018247">
    <property type="entry name" value="EF_Hand_1_Ca_BS"/>
</dbReference>
<evidence type="ECO:0000313" key="3">
    <source>
        <dbReference type="EMBL" id="THD19730.1"/>
    </source>
</evidence>
<dbReference type="PROSITE" id="PS00018">
    <property type="entry name" value="EF_HAND_1"/>
    <property type="match status" value="1"/>
</dbReference>
<feature type="domain" description="EF-hand" evidence="2">
    <location>
        <begin position="37"/>
        <end position="72"/>
    </location>
</feature>
<reference evidence="3" key="1">
    <citation type="submission" date="2019-03" db="EMBL/GenBank/DDBJ databases">
        <title>Improved annotation for the trematode Fasciola hepatica.</title>
        <authorList>
            <person name="Choi Y.-J."/>
            <person name="Martin J."/>
            <person name="Mitreva M."/>
        </authorList>
    </citation>
    <scope>NUCLEOTIDE SEQUENCE [LARGE SCALE GENOMIC DNA]</scope>
</reference>
<dbReference type="PROSITE" id="PS50222">
    <property type="entry name" value="EF_HAND_2"/>
    <property type="match status" value="1"/>
</dbReference>
<gene>
    <name evidence="3" type="ORF">D915_009309</name>
</gene>